<reference evidence="2 3" key="1">
    <citation type="journal article" date="2021" name="BMC Genomics">
        <title>Datura genome reveals duplications of psychoactive alkaloid biosynthetic genes and high mutation rate following tissue culture.</title>
        <authorList>
            <person name="Rajewski A."/>
            <person name="Carter-House D."/>
            <person name="Stajich J."/>
            <person name="Litt A."/>
        </authorList>
    </citation>
    <scope>NUCLEOTIDE SEQUENCE [LARGE SCALE GENOMIC DNA]</scope>
    <source>
        <strain evidence="2">AR-01</strain>
    </source>
</reference>
<keyword evidence="1" id="KW-1133">Transmembrane helix</keyword>
<proteinExistence type="predicted"/>
<dbReference type="EMBL" id="JACEIK010001893">
    <property type="protein sequence ID" value="MCD7472935.1"/>
    <property type="molecule type" value="Genomic_DNA"/>
</dbReference>
<keyword evidence="3" id="KW-1185">Reference proteome</keyword>
<organism evidence="2 3">
    <name type="scientific">Datura stramonium</name>
    <name type="common">Jimsonweed</name>
    <name type="synonym">Common thornapple</name>
    <dbReference type="NCBI Taxonomy" id="4076"/>
    <lineage>
        <taxon>Eukaryota</taxon>
        <taxon>Viridiplantae</taxon>
        <taxon>Streptophyta</taxon>
        <taxon>Embryophyta</taxon>
        <taxon>Tracheophyta</taxon>
        <taxon>Spermatophyta</taxon>
        <taxon>Magnoliopsida</taxon>
        <taxon>eudicotyledons</taxon>
        <taxon>Gunneridae</taxon>
        <taxon>Pentapetalae</taxon>
        <taxon>asterids</taxon>
        <taxon>lamiids</taxon>
        <taxon>Solanales</taxon>
        <taxon>Solanaceae</taxon>
        <taxon>Solanoideae</taxon>
        <taxon>Datureae</taxon>
        <taxon>Datura</taxon>
    </lineage>
</organism>
<evidence type="ECO:0000313" key="2">
    <source>
        <dbReference type="EMBL" id="MCD7472935.1"/>
    </source>
</evidence>
<gene>
    <name evidence="2" type="ORF">HAX54_014371</name>
</gene>
<keyword evidence="1" id="KW-0812">Transmembrane</keyword>
<evidence type="ECO:0000313" key="3">
    <source>
        <dbReference type="Proteomes" id="UP000823775"/>
    </source>
</evidence>
<name>A0ABS8TQ04_DATST</name>
<comment type="caution">
    <text evidence="2">The sequence shown here is derived from an EMBL/GenBank/DDBJ whole genome shotgun (WGS) entry which is preliminary data.</text>
</comment>
<dbReference type="Proteomes" id="UP000823775">
    <property type="component" value="Unassembled WGS sequence"/>
</dbReference>
<accession>A0ABS8TQ04</accession>
<sequence>MSTKEGFWSSFEAHYDRAKGTKLRVFCGRKEMVAIAMGAVRVGLHDCGKALRSRRRTYTWTKLNSISNLIVLILIWGARDLLVSLEVFFMILLE</sequence>
<keyword evidence="1" id="KW-0472">Membrane</keyword>
<protein>
    <submittedName>
        <fullName evidence="2">Uncharacterized protein</fullName>
    </submittedName>
</protein>
<evidence type="ECO:0000256" key="1">
    <source>
        <dbReference type="SAM" id="Phobius"/>
    </source>
</evidence>
<feature type="transmembrane region" description="Helical" evidence="1">
    <location>
        <begin position="69"/>
        <end position="93"/>
    </location>
</feature>
<feature type="non-terminal residue" evidence="2">
    <location>
        <position position="94"/>
    </location>
</feature>